<evidence type="ECO:0000256" key="5">
    <source>
        <dbReference type="ARBA" id="ARBA00023136"/>
    </source>
</evidence>
<evidence type="ECO:0000313" key="14">
    <source>
        <dbReference type="Proteomes" id="UP001497497"/>
    </source>
</evidence>
<sequence length="432" mass="48290">MEFLIFIFGYVGIFALVSVFVISSNASPFLSRLSGKLKQGLLKVIYTVVPGLIIRSITNSINYIFNTRNHVMQLVFGGLVMGGNIILMLDVLPLLYIFEPETNHIFLPLIFLFTNAAAFHLSCVADPGQVTSANATMLASLYKADGILYQTGAECRTCKIIKPPRSKHCSICQRCVHRFDHHCIWTNNCVGAGNLRYFLPFLISLIIMIINGAIMSTRAMVLLVQHLKIMESGYVDPYTGKVNPITIAVLIQHLFMQHPRCIFLITSLVMLTLLLGLFTLYHVYLMINNQTTNERYKIATLPSNNDDRCGMRSPSRADFPKRSQVTLSHADKTLCNSRENEPNKSNKNNDKKVSETCGSYGTQHAAKATEEVSSNNNNISRNKNVATSVAGNLGSFYDRGIFFNVREVFLPWADLPCHAKSSAGAQKKYKKR</sequence>
<keyword evidence="6" id="KW-0564">Palmitate</keyword>
<dbReference type="PROSITE" id="PS50216">
    <property type="entry name" value="DHHC"/>
    <property type="match status" value="1"/>
</dbReference>
<dbReference type="GO" id="GO:0019706">
    <property type="term" value="F:protein-cysteine S-palmitoyltransferase activity"/>
    <property type="evidence" value="ECO:0007669"/>
    <property type="project" value="UniProtKB-EC"/>
</dbReference>
<comment type="domain">
    <text evidence="10">The DHHC domain is required for palmitoyltransferase activity.</text>
</comment>
<comment type="similarity">
    <text evidence="10">Belongs to the DHHC palmitoyltransferase family.</text>
</comment>
<dbReference type="PANTHER" id="PTHR22883:SF43">
    <property type="entry name" value="PALMITOYLTRANSFERASE APP"/>
    <property type="match status" value="1"/>
</dbReference>
<feature type="region of interest" description="Disordered" evidence="11">
    <location>
        <begin position="335"/>
        <end position="360"/>
    </location>
</feature>
<evidence type="ECO:0000259" key="12">
    <source>
        <dbReference type="Pfam" id="PF01529"/>
    </source>
</evidence>
<dbReference type="GO" id="GO:0005783">
    <property type="term" value="C:endoplasmic reticulum"/>
    <property type="evidence" value="ECO:0007669"/>
    <property type="project" value="TreeGrafter"/>
</dbReference>
<evidence type="ECO:0000256" key="11">
    <source>
        <dbReference type="SAM" id="MobiDB-lite"/>
    </source>
</evidence>
<keyword evidence="2 10" id="KW-0808">Transferase</keyword>
<keyword evidence="5 10" id="KW-0472">Membrane</keyword>
<dbReference type="GO" id="GO:0006612">
    <property type="term" value="P:protein targeting to membrane"/>
    <property type="evidence" value="ECO:0007669"/>
    <property type="project" value="TreeGrafter"/>
</dbReference>
<keyword evidence="8 10" id="KW-0012">Acyltransferase</keyword>
<evidence type="ECO:0000313" key="13">
    <source>
        <dbReference type="EMBL" id="CAL1537129.1"/>
    </source>
</evidence>
<gene>
    <name evidence="13" type="ORF">GSLYS_00011042001</name>
</gene>
<dbReference type="AlphaFoldDB" id="A0AAV2HT34"/>
<keyword evidence="3 10" id="KW-0812">Transmembrane</keyword>
<comment type="catalytic activity">
    <reaction evidence="9 10">
        <text>L-cysteinyl-[protein] + hexadecanoyl-CoA = S-hexadecanoyl-L-cysteinyl-[protein] + CoA</text>
        <dbReference type="Rhea" id="RHEA:36683"/>
        <dbReference type="Rhea" id="RHEA-COMP:10131"/>
        <dbReference type="Rhea" id="RHEA-COMP:11032"/>
        <dbReference type="ChEBI" id="CHEBI:29950"/>
        <dbReference type="ChEBI" id="CHEBI:57287"/>
        <dbReference type="ChEBI" id="CHEBI:57379"/>
        <dbReference type="ChEBI" id="CHEBI:74151"/>
        <dbReference type="EC" id="2.3.1.225"/>
    </reaction>
</comment>
<dbReference type="Pfam" id="PF01529">
    <property type="entry name" value="DHHC"/>
    <property type="match status" value="1"/>
</dbReference>
<feature type="transmembrane region" description="Helical" evidence="10">
    <location>
        <begin position="44"/>
        <end position="65"/>
    </location>
</feature>
<name>A0AAV2HT34_LYMST</name>
<dbReference type="InterPro" id="IPR039859">
    <property type="entry name" value="PFA4/ZDH16/20/ERF2-like"/>
</dbReference>
<protein>
    <recommendedName>
        <fullName evidence="10">Palmitoyltransferase</fullName>
        <ecNumber evidence="10">2.3.1.225</ecNumber>
    </recommendedName>
</protein>
<feature type="domain" description="Palmitoyltransferase DHHC" evidence="12">
    <location>
        <begin position="154"/>
        <end position="297"/>
    </location>
</feature>
<feature type="transmembrane region" description="Helical" evidence="10">
    <location>
        <begin position="6"/>
        <end position="23"/>
    </location>
</feature>
<feature type="compositionally biased region" description="Basic and acidic residues" evidence="11">
    <location>
        <begin position="338"/>
        <end position="354"/>
    </location>
</feature>
<evidence type="ECO:0000256" key="9">
    <source>
        <dbReference type="ARBA" id="ARBA00048048"/>
    </source>
</evidence>
<dbReference type="PANTHER" id="PTHR22883">
    <property type="entry name" value="ZINC FINGER DHHC DOMAIN CONTAINING PROTEIN"/>
    <property type="match status" value="1"/>
</dbReference>
<keyword evidence="7" id="KW-0449">Lipoprotein</keyword>
<organism evidence="13 14">
    <name type="scientific">Lymnaea stagnalis</name>
    <name type="common">Great pond snail</name>
    <name type="synonym">Helix stagnalis</name>
    <dbReference type="NCBI Taxonomy" id="6523"/>
    <lineage>
        <taxon>Eukaryota</taxon>
        <taxon>Metazoa</taxon>
        <taxon>Spiralia</taxon>
        <taxon>Lophotrochozoa</taxon>
        <taxon>Mollusca</taxon>
        <taxon>Gastropoda</taxon>
        <taxon>Heterobranchia</taxon>
        <taxon>Euthyneura</taxon>
        <taxon>Panpulmonata</taxon>
        <taxon>Hygrophila</taxon>
        <taxon>Lymnaeoidea</taxon>
        <taxon>Lymnaeidae</taxon>
        <taxon>Lymnaea</taxon>
    </lineage>
</organism>
<feature type="transmembrane region" description="Helical" evidence="10">
    <location>
        <begin position="197"/>
        <end position="224"/>
    </location>
</feature>
<comment type="caution">
    <text evidence="13">The sequence shown here is derived from an EMBL/GenBank/DDBJ whole genome shotgun (WGS) entry which is preliminary data.</text>
</comment>
<accession>A0AAV2HT34</accession>
<dbReference type="InterPro" id="IPR001594">
    <property type="entry name" value="Palmitoyltrfase_DHHC"/>
</dbReference>
<comment type="subcellular location">
    <subcellularLocation>
        <location evidence="1">Endomembrane system</location>
        <topology evidence="1">Multi-pass membrane protein</topology>
    </subcellularLocation>
</comment>
<evidence type="ECO:0000256" key="1">
    <source>
        <dbReference type="ARBA" id="ARBA00004127"/>
    </source>
</evidence>
<dbReference type="GO" id="GO:0005794">
    <property type="term" value="C:Golgi apparatus"/>
    <property type="evidence" value="ECO:0007669"/>
    <property type="project" value="TreeGrafter"/>
</dbReference>
<evidence type="ECO:0000256" key="8">
    <source>
        <dbReference type="ARBA" id="ARBA00023315"/>
    </source>
</evidence>
<evidence type="ECO:0000256" key="4">
    <source>
        <dbReference type="ARBA" id="ARBA00022989"/>
    </source>
</evidence>
<keyword evidence="14" id="KW-1185">Reference proteome</keyword>
<feature type="transmembrane region" description="Helical" evidence="10">
    <location>
        <begin position="105"/>
        <end position="122"/>
    </location>
</feature>
<dbReference type="EMBL" id="CAXITT010000250">
    <property type="protein sequence ID" value="CAL1537129.1"/>
    <property type="molecule type" value="Genomic_DNA"/>
</dbReference>
<evidence type="ECO:0000256" key="6">
    <source>
        <dbReference type="ARBA" id="ARBA00023139"/>
    </source>
</evidence>
<evidence type="ECO:0000256" key="2">
    <source>
        <dbReference type="ARBA" id="ARBA00022679"/>
    </source>
</evidence>
<dbReference type="Proteomes" id="UP001497497">
    <property type="component" value="Unassembled WGS sequence"/>
</dbReference>
<dbReference type="EC" id="2.3.1.225" evidence="10"/>
<reference evidence="13 14" key="1">
    <citation type="submission" date="2024-04" db="EMBL/GenBank/DDBJ databases">
        <authorList>
            <consortium name="Genoscope - CEA"/>
            <person name="William W."/>
        </authorList>
    </citation>
    <scope>NUCLEOTIDE SEQUENCE [LARGE SCALE GENOMIC DNA]</scope>
</reference>
<evidence type="ECO:0000256" key="10">
    <source>
        <dbReference type="RuleBase" id="RU079119"/>
    </source>
</evidence>
<evidence type="ECO:0000256" key="3">
    <source>
        <dbReference type="ARBA" id="ARBA00022692"/>
    </source>
</evidence>
<keyword evidence="4 10" id="KW-1133">Transmembrane helix</keyword>
<proteinExistence type="inferred from homology"/>
<feature type="transmembrane region" description="Helical" evidence="10">
    <location>
        <begin position="261"/>
        <end position="284"/>
    </location>
</feature>
<evidence type="ECO:0000256" key="7">
    <source>
        <dbReference type="ARBA" id="ARBA00023288"/>
    </source>
</evidence>
<feature type="transmembrane region" description="Helical" evidence="10">
    <location>
        <begin position="71"/>
        <end position="98"/>
    </location>
</feature>